<feature type="transmembrane region" description="Helical" evidence="5">
    <location>
        <begin position="111"/>
        <end position="130"/>
    </location>
</feature>
<accession>A0A846Y1B5</accession>
<keyword evidence="2 5" id="KW-0812">Transmembrane</keyword>
<keyword evidence="4 5" id="KW-0472">Membrane</keyword>
<evidence type="ECO:0000313" key="6">
    <source>
        <dbReference type="EMBL" id="NKY53266.1"/>
    </source>
</evidence>
<evidence type="ECO:0000256" key="2">
    <source>
        <dbReference type="ARBA" id="ARBA00022692"/>
    </source>
</evidence>
<name>A0A846Y1B5_9NOCA</name>
<evidence type="ECO:0008006" key="8">
    <source>
        <dbReference type="Google" id="ProtNLM"/>
    </source>
</evidence>
<dbReference type="Gene3D" id="1.20.1540.10">
    <property type="entry name" value="Rhomboid-like"/>
    <property type="match status" value="1"/>
</dbReference>
<comment type="subcellular location">
    <subcellularLocation>
        <location evidence="1">Membrane</location>
        <topology evidence="1">Multi-pass membrane protein</topology>
    </subcellularLocation>
</comment>
<sequence length="213" mass="22353">MTMLESQLYAAVYLCAWTVLACVPARRPRWRVPVWGAALFTVVSAGWVAQLLEPGLLTRAERSAMLIRQGEVWRLATSVVVQYGGWWGAGFNLATLAGSVVFTARVLEWRWGIVLFVVGGIACNCVLVGVGGPDDAGSSLATMTLAVAGATATRAAPRAVSLPLRIGFAVIAVTLLIIGDQHAIAVTLGLGVGLALRSTQIAEFRGTITSCGS</sequence>
<dbReference type="GO" id="GO:0016020">
    <property type="term" value="C:membrane"/>
    <property type="evidence" value="ECO:0007669"/>
    <property type="project" value="UniProtKB-SubCell"/>
</dbReference>
<evidence type="ECO:0000256" key="4">
    <source>
        <dbReference type="ARBA" id="ARBA00023136"/>
    </source>
</evidence>
<dbReference type="RefSeq" id="WP_067875081.1">
    <property type="nucleotide sequence ID" value="NZ_JAAXOP010000016.1"/>
</dbReference>
<feature type="transmembrane region" description="Helical" evidence="5">
    <location>
        <begin position="32"/>
        <end position="52"/>
    </location>
</feature>
<dbReference type="SUPFAM" id="SSF144091">
    <property type="entry name" value="Rhomboid-like"/>
    <property type="match status" value="1"/>
</dbReference>
<keyword evidence="3 5" id="KW-1133">Transmembrane helix</keyword>
<evidence type="ECO:0000256" key="3">
    <source>
        <dbReference type="ARBA" id="ARBA00022989"/>
    </source>
</evidence>
<protein>
    <recommendedName>
        <fullName evidence="8">Rhomboid family intramembrane serine protease</fullName>
    </recommendedName>
</protein>
<reference evidence="6 7" key="1">
    <citation type="submission" date="2020-04" db="EMBL/GenBank/DDBJ databases">
        <title>MicrobeNet Type strains.</title>
        <authorList>
            <person name="Nicholson A.C."/>
        </authorList>
    </citation>
    <scope>NUCLEOTIDE SEQUENCE [LARGE SCALE GENOMIC DNA]</scope>
    <source>
        <strain evidence="6 7">JCM 12354</strain>
    </source>
</reference>
<proteinExistence type="predicted"/>
<dbReference type="Proteomes" id="UP000565711">
    <property type="component" value="Unassembled WGS sequence"/>
</dbReference>
<feature type="transmembrane region" description="Helical" evidence="5">
    <location>
        <begin position="84"/>
        <end position="104"/>
    </location>
</feature>
<dbReference type="InterPro" id="IPR035952">
    <property type="entry name" value="Rhomboid-like_sf"/>
</dbReference>
<evidence type="ECO:0000313" key="7">
    <source>
        <dbReference type="Proteomes" id="UP000565711"/>
    </source>
</evidence>
<feature type="transmembrane region" description="Helical" evidence="5">
    <location>
        <begin position="6"/>
        <end position="25"/>
    </location>
</feature>
<dbReference type="EMBL" id="JAAXOP010000016">
    <property type="protein sequence ID" value="NKY53266.1"/>
    <property type="molecule type" value="Genomic_DNA"/>
</dbReference>
<keyword evidence="7" id="KW-1185">Reference proteome</keyword>
<dbReference type="AlphaFoldDB" id="A0A846Y1B5"/>
<feature type="transmembrane region" description="Helical" evidence="5">
    <location>
        <begin position="168"/>
        <end position="196"/>
    </location>
</feature>
<gene>
    <name evidence="6" type="ORF">HGA08_24010</name>
</gene>
<evidence type="ECO:0000256" key="1">
    <source>
        <dbReference type="ARBA" id="ARBA00004141"/>
    </source>
</evidence>
<evidence type="ECO:0000256" key="5">
    <source>
        <dbReference type="SAM" id="Phobius"/>
    </source>
</evidence>
<organism evidence="6 7">
    <name type="scientific">Nocardia vermiculata</name>
    <dbReference type="NCBI Taxonomy" id="257274"/>
    <lineage>
        <taxon>Bacteria</taxon>
        <taxon>Bacillati</taxon>
        <taxon>Actinomycetota</taxon>
        <taxon>Actinomycetes</taxon>
        <taxon>Mycobacteriales</taxon>
        <taxon>Nocardiaceae</taxon>
        <taxon>Nocardia</taxon>
    </lineage>
</organism>
<comment type="caution">
    <text evidence="6">The sequence shown here is derived from an EMBL/GenBank/DDBJ whole genome shotgun (WGS) entry which is preliminary data.</text>
</comment>